<accession>A0AAV4C6J2</accession>
<keyword evidence="8 12" id="KW-0472">Membrane</keyword>
<dbReference type="PANTHER" id="PTHR24365">
    <property type="entry name" value="TOLL-LIKE RECEPTOR"/>
    <property type="match status" value="1"/>
</dbReference>
<dbReference type="GO" id="GO:0007165">
    <property type="term" value="P:signal transduction"/>
    <property type="evidence" value="ECO:0007669"/>
    <property type="project" value="InterPro"/>
</dbReference>
<dbReference type="SMART" id="SM00013">
    <property type="entry name" value="LRRNT"/>
    <property type="match status" value="1"/>
</dbReference>
<evidence type="ECO:0000256" key="7">
    <source>
        <dbReference type="ARBA" id="ARBA00022989"/>
    </source>
</evidence>
<feature type="region of interest" description="Disordered" evidence="11">
    <location>
        <begin position="1598"/>
        <end position="1628"/>
    </location>
</feature>
<feature type="region of interest" description="Disordered" evidence="11">
    <location>
        <begin position="1487"/>
        <end position="1561"/>
    </location>
</feature>
<evidence type="ECO:0000256" key="2">
    <source>
        <dbReference type="ARBA" id="ARBA00009634"/>
    </source>
</evidence>
<evidence type="ECO:0000256" key="11">
    <source>
        <dbReference type="SAM" id="MobiDB-lite"/>
    </source>
</evidence>
<dbReference type="InterPro" id="IPR026906">
    <property type="entry name" value="LRR_5"/>
</dbReference>
<dbReference type="PROSITE" id="PS50104">
    <property type="entry name" value="TIR"/>
    <property type="match status" value="1"/>
</dbReference>
<sequence length="1708" mass="192187">MLDETKSLEVYSSAKTLQAYIMEDTPRDGTSLLQISGRVVLTPRPPASERPTFGLPLKFENLYKKKTDQNLHEKAGVAFFLGSLSPSNNSTFVSTGCRTRWTCGPGYEPVGLNNRRGLDKYTGGQKNRMAAGVSIKQTRPRPLLISLVVGMIVLVSGVKGVAYPYGSDLLGNESPQDIICPDGCACHVDNKNNSSPIVSLQCGVFYFEPQQLSRILRRTDLRQFTYALFSCTWDDTGLIAKPESSLWTNAFSGLENLRTLVFYRCAFKSIPNDAFEGLSQLTQLIIHGASISVLDSEFLKSIPQLKELHVIASGLTLLPALCQTGLNIRVLNLSSNALTSFDAAGVRCVDSGVDGRSAGPPLIGLETLDLRHNAITAWPSWLGNSLPGLFILAVGHNRISSFGDSPFSGLSHITNLDLVDTSISAFDTRFFRNANQYLNILRLSHNHVNQLPYGLLSQLSHLKHLEMSDMLLGSNVWIHLGHLVELRHLDLSDNLLRSLRQDVLSNMVNLEHLNLVNNQLTKLPDAAFVAQNGLIELHLSHNRLEKVPAGALRGARHLRSLYLDHNDMYMIERGAFDNNTHLVSVDLSNNKLTSLPSRLLAHQRELQHFDSSYNQLAGLENDAFSQNYNLASLNISHNKLSRLPAGPFPNTLKSIDFGYNLASSPLSSLMLNGLTNVTEIRLNNNRLSSLPLTMFTSCMALKYLDLSHNIIKEVEESMFTGTKSLTEIDFSDNQLEDIGTAFSGIEKLQVLNLSRNKLSAITHGQFPHYIEQLDLSKNLIESIKDRTFKSLTRIKTVDLRDNQLKRINRMDVAISYNIAFAPEFFLQFNPLECDCHLGWLKDWYMGTLNDMKTLPTFKSLDRVKCSNPFATGSTSLASLDRSSFLCEYRKFCEKECMCREFKACYCCYECPAGCRCVRGDRSMKLQRVECQAVGLSQFPENLPEGATEVRLDGNFFSSIPDLAFKASRQAQVVYLNNSNIQTINNSTFTGLKSLRRLYLHNNFLTEISEAFFEPLDNLEELFLHNNELFLIEPRALLAPPLLRTLTLNRNSLVTLPLDDLWALVNRTSYSDQYSPDSRNRRDTSALSLSLSRNPWSCEPGFVCKFLTFLQANSETVGDLQYIECVPEPQVVAVVPESGPALGDATSGRSSVRPTMPKNSPGRKVLDLQMDVCWTGPARHNKTDNNITVASADTGESDRKMYSLIAGCVLIALFLILLVAIVLNRHLLQVLCYTRCGCRMRRPGKEEEKRDAAAEDRPYDAFICHSNKDTEFVLQELAPKLENGDKQFRLCVHYRDFPVGANLGDAIARSVKASKRTILVLSENFLESEYCKFEFQAAHQQVMSEKHDRRLIILLLGDLDPAKVNDSALKIYLRTRTYLKVGERWFWEKLIFAMPDITTRHPRRRHSGGKGEPGDAAAVRLPSTRDLEYMDRERRMSEQQQIDQQHLFELQQQQQQRQQLLLQQQQQQQQQLLAHAPLIQYRQDNHPHLHHQHHHPHYLHQHNHHPHFSPPNYQEQHPQPHHQQVLFHPHPHQPYNHQQQPRPQQQQQQPQQQQQQQQLVNHMASPRHDMYEIPALDAAPTPNYHLAKNGGPQNLNFLRPGHGGSPMMTTGQGRSGEGGSGSVSGRESFESTHVNTAFHNSDDSSTSGYHNGSDDCCTVCGSHYEEVGPGSTSVMTTPSKITDYRSPPPLPVIPKEGFVPYERHVALNT</sequence>
<feature type="region of interest" description="Disordered" evidence="11">
    <location>
        <begin position="1141"/>
        <end position="1160"/>
    </location>
</feature>
<keyword evidence="6" id="KW-0677">Repeat</keyword>
<protein>
    <submittedName>
        <fullName evidence="14">Toll-like receptor</fullName>
    </submittedName>
</protein>
<dbReference type="InterPro" id="IPR032675">
    <property type="entry name" value="LRR_dom_sf"/>
</dbReference>
<dbReference type="GO" id="GO:0005886">
    <property type="term" value="C:plasma membrane"/>
    <property type="evidence" value="ECO:0007669"/>
    <property type="project" value="TreeGrafter"/>
</dbReference>
<dbReference type="InterPro" id="IPR000372">
    <property type="entry name" value="LRRNT"/>
</dbReference>
<dbReference type="InterPro" id="IPR003591">
    <property type="entry name" value="Leu-rich_rpt_typical-subtyp"/>
</dbReference>
<reference evidence="14 15" key="1">
    <citation type="journal article" date="2021" name="Elife">
        <title>Chloroplast acquisition without the gene transfer in kleptoplastic sea slugs, Plakobranchus ocellatus.</title>
        <authorList>
            <person name="Maeda T."/>
            <person name="Takahashi S."/>
            <person name="Yoshida T."/>
            <person name="Shimamura S."/>
            <person name="Takaki Y."/>
            <person name="Nagai Y."/>
            <person name="Toyoda A."/>
            <person name="Suzuki Y."/>
            <person name="Arimoto A."/>
            <person name="Ishii H."/>
            <person name="Satoh N."/>
            <person name="Nishiyama T."/>
            <person name="Hasebe M."/>
            <person name="Maruyama T."/>
            <person name="Minagawa J."/>
            <person name="Obokata J."/>
            <person name="Shigenobu S."/>
        </authorList>
    </citation>
    <scope>NUCLEOTIDE SEQUENCE [LARGE SCALE GENOMIC DNA]</scope>
</reference>
<evidence type="ECO:0000313" key="14">
    <source>
        <dbReference type="EMBL" id="GFO28345.1"/>
    </source>
</evidence>
<comment type="caution">
    <text evidence="14">The sequence shown here is derived from an EMBL/GenBank/DDBJ whole genome shotgun (WGS) entry which is preliminary data.</text>
</comment>
<feature type="compositionally biased region" description="Gly residues" evidence="11">
    <location>
        <begin position="1612"/>
        <end position="1621"/>
    </location>
</feature>
<keyword evidence="4 12" id="KW-0812">Transmembrane</keyword>
<dbReference type="SMART" id="SM00365">
    <property type="entry name" value="LRR_SD22"/>
    <property type="match status" value="9"/>
</dbReference>
<dbReference type="SMART" id="SM00369">
    <property type="entry name" value="LRR_TYP"/>
    <property type="match status" value="19"/>
</dbReference>
<dbReference type="EMBL" id="BLXT01006036">
    <property type="protein sequence ID" value="GFO28345.1"/>
    <property type="molecule type" value="Genomic_DNA"/>
</dbReference>
<dbReference type="SUPFAM" id="SSF52058">
    <property type="entry name" value="L domain-like"/>
    <property type="match status" value="4"/>
</dbReference>
<feature type="transmembrane region" description="Helical" evidence="12">
    <location>
        <begin position="1200"/>
        <end position="1222"/>
    </location>
</feature>
<keyword evidence="3" id="KW-0433">Leucine-rich repeat</keyword>
<comment type="subcellular location">
    <subcellularLocation>
        <location evidence="1">Membrane</location>
        <topology evidence="1">Single-pass type I membrane protein</topology>
    </subcellularLocation>
</comment>
<dbReference type="InterPro" id="IPR035897">
    <property type="entry name" value="Toll_tir_struct_dom_sf"/>
</dbReference>
<evidence type="ECO:0000256" key="5">
    <source>
        <dbReference type="ARBA" id="ARBA00022729"/>
    </source>
</evidence>
<dbReference type="Gene3D" id="3.80.10.10">
    <property type="entry name" value="Ribonuclease Inhibitor"/>
    <property type="match status" value="4"/>
</dbReference>
<dbReference type="InterPro" id="IPR001611">
    <property type="entry name" value="Leu-rich_rpt"/>
</dbReference>
<gene>
    <name evidence="14" type="ORF">PoB_005485000</name>
</gene>
<dbReference type="SUPFAM" id="SSF52200">
    <property type="entry name" value="Toll/Interleukin receptor TIR domain"/>
    <property type="match status" value="1"/>
</dbReference>
<dbReference type="SMART" id="SM00364">
    <property type="entry name" value="LRR_BAC"/>
    <property type="match status" value="9"/>
</dbReference>
<evidence type="ECO:0000256" key="9">
    <source>
        <dbReference type="ARBA" id="ARBA00023170"/>
    </source>
</evidence>
<name>A0AAV4C6J2_9GAST</name>
<evidence type="ECO:0000256" key="12">
    <source>
        <dbReference type="SAM" id="Phobius"/>
    </source>
</evidence>
<evidence type="ECO:0000256" key="3">
    <source>
        <dbReference type="ARBA" id="ARBA00022614"/>
    </source>
</evidence>
<keyword evidence="5" id="KW-0732">Signal</keyword>
<organism evidence="14 15">
    <name type="scientific">Plakobranchus ocellatus</name>
    <dbReference type="NCBI Taxonomy" id="259542"/>
    <lineage>
        <taxon>Eukaryota</taxon>
        <taxon>Metazoa</taxon>
        <taxon>Spiralia</taxon>
        <taxon>Lophotrochozoa</taxon>
        <taxon>Mollusca</taxon>
        <taxon>Gastropoda</taxon>
        <taxon>Heterobranchia</taxon>
        <taxon>Euthyneura</taxon>
        <taxon>Panpulmonata</taxon>
        <taxon>Sacoglossa</taxon>
        <taxon>Placobranchoidea</taxon>
        <taxon>Plakobranchidae</taxon>
        <taxon>Plakobranchus</taxon>
    </lineage>
</organism>
<comment type="similarity">
    <text evidence="2">Belongs to the Toll-like receptor family.</text>
</comment>
<feature type="domain" description="TIR" evidence="13">
    <location>
        <begin position="1256"/>
        <end position="1393"/>
    </location>
</feature>
<evidence type="ECO:0000256" key="8">
    <source>
        <dbReference type="ARBA" id="ARBA00023136"/>
    </source>
</evidence>
<evidence type="ECO:0000259" key="13">
    <source>
        <dbReference type="PROSITE" id="PS50104"/>
    </source>
</evidence>
<evidence type="ECO:0000256" key="10">
    <source>
        <dbReference type="ARBA" id="ARBA00023180"/>
    </source>
</evidence>
<proteinExistence type="inferred from homology"/>
<dbReference type="Gene3D" id="3.40.50.10140">
    <property type="entry name" value="Toll/interleukin-1 receptor homology (TIR) domain"/>
    <property type="match status" value="1"/>
</dbReference>
<dbReference type="PANTHER" id="PTHR24365:SF541">
    <property type="entry name" value="PROTEIN TOLL-RELATED"/>
    <property type="match status" value="1"/>
</dbReference>
<keyword evidence="10" id="KW-0325">Glycoprotein</keyword>
<dbReference type="SMART" id="SM00255">
    <property type="entry name" value="TIR"/>
    <property type="match status" value="1"/>
</dbReference>
<dbReference type="SMART" id="SM00082">
    <property type="entry name" value="LRRCT"/>
    <property type="match status" value="1"/>
</dbReference>
<dbReference type="Pfam" id="PF13855">
    <property type="entry name" value="LRR_8"/>
    <property type="match status" value="4"/>
</dbReference>
<dbReference type="FunFam" id="3.40.50.10140:FF:000021">
    <property type="entry name" value="Toll receptor 13"/>
    <property type="match status" value="1"/>
</dbReference>
<dbReference type="Pfam" id="PF13676">
    <property type="entry name" value="TIR_2"/>
    <property type="match status" value="1"/>
</dbReference>
<dbReference type="FunFam" id="3.80.10.10:FF:001164">
    <property type="entry name" value="GH01279p"/>
    <property type="match status" value="2"/>
</dbReference>
<dbReference type="InterPro" id="IPR000157">
    <property type="entry name" value="TIR_dom"/>
</dbReference>
<feature type="region of interest" description="Disordered" evidence="11">
    <location>
        <begin position="1399"/>
        <end position="1425"/>
    </location>
</feature>
<feature type="compositionally biased region" description="Low complexity" evidence="11">
    <location>
        <begin position="1509"/>
        <end position="1557"/>
    </location>
</feature>
<keyword evidence="9 14" id="KW-0675">Receptor</keyword>
<dbReference type="Proteomes" id="UP000735302">
    <property type="component" value="Unassembled WGS sequence"/>
</dbReference>
<dbReference type="GO" id="GO:0038023">
    <property type="term" value="F:signaling receptor activity"/>
    <property type="evidence" value="ECO:0007669"/>
    <property type="project" value="TreeGrafter"/>
</dbReference>
<evidence type="ECO:0000256" key="4">
    <source>
        <dbReference type="ARBA" id="ARBA00022692"/>
    </source>
</evidence>
<evidence type="ECO:0000256" key="6">
    <source>
        <dbReference type="ARBA" id="ARBA00022737"/>
    </source>
</evidence>
<dbReference type="PROSITE" id="PS51450">
    <property type="entry name" value="LRR"/>
    <property type="match status" value="5"/>
</dbReference>
<dbReference type="Pfam" id="PF13306">
    <property type="entry name" value="LRR_5"/>
    <property type="match status" value="1"/>
</dbReference>
<feature type="compositionally biased region" description="Basic residues" evidence="11">
    <location>
        <begin position="1487"/>
        <end position="1506"/>
    </location>
</feature>
<evidence type="ECO:0000313" key="15">
    <source>
        <dbReference type="Proteomes" id="UP000735302"/>
    </source>
</evidence>
<evidence type="ECO:0000256" key="1">
    <source>
        <dbReference type="ARBA" id="ARBA00004479"/>
    </source>
</evidence>
<keyword evidence="7 12" id="KW-1133">Transmembrane helix</keyword>
<dbReference type="InterPro" id="IPR000483">
    <property type="entry name" value="Cys-rich_flank_reg_C"/>
</dbReference>
<keyword evidence="15" id="KW-1185">Reference proteome</keyword>